<sequence length="478" mass="53878">MQYSSKDKIEKSYDVIVIGSGLAGMTLANKMARDGRSVLLLESHNKLGGFATWFKRKDGEHIFDVSLHGFPVGMIKTCRKYWTKDIADRIHQLKSVRYINPQFEVETDFTKTDFIKVLIEKFSVKEETVNAFFEDLATMNFYDNSKMTNGELFEKYFPGRSDITRFLLEPIVYANGSNLEDPAISYGIVFSNFMSKGVYIFQGGTDMMIGLMKEEMLKNGVDIQLQAMVSKILIEDKKAIGVEIKGHKVYSKAVVSNSNLKSTVFKMAGAENFSPEFVKKADEVRLNTSSCQVYMGLKKGESIPFIGDLIFTSEDKDFSTDLILSPKVGSQTFSLYYPEMRPHLAPSYAVVSSSNSKYEDWKSLSEEDYEKQKQYLIERALRGLEKIVPGIREKIDYVDAATPLTVERYTNHVRGASFGTKFEGLDVSMNMHKELPGLFHAGSVGIIMSGWLGAANYGVIQAHEVDNYLSKLEKLVTV</sequence>
<comment type="caution">
    <text evidence="2">The sequence shown here is derived from an EMBL/GenBank/DDBJ whole genome shotgun (WGS) entry which is preliminary data.</text>
</comment>
<keyword evidence="3" id="KW-1185">Reference proteome</keyword>
<dbReference type="InterPro" id="IPR036188">
    <property type="entry name" value="FAD/NAD-bd_sf"/>
</dbReference>
<comment type="similarity">
    <text evidence="1">Belongs to the carotenoid/retinoid oxidoreductase family.</text>
</comment>
<dbReference type="Proteomes" id="UP001302274">
    <property type="component" value="Unassembled WGS sequence"/>
</dbReference>
<evidence type="ECO:0000313" key="3">
    <source>
        <dbReference type="Proteomes" id="UP001302274"/>
    </source>
</evidence>
<name>A0ABU5VYD2_9BACT</name>
<dbReference type="Pfam" id="PF13450">
    <property type="entry name" value="NAD_binding_8"/>
    <property type="match status" value="1"/>
</dbReference>
<dbReference type="PANTHER" id="PTHR43734">
    <property type="entry name" value="PHYTOENE DESATURASE"/>
    <property type="match status" value="1"/>
</dbReference>
<dbReference type="SUPFAM" id="SSF51905">
    <property type="entry name" value="FAD/NAD(P)-binding domain"/>
    <property type="match status" value="1"/>
</dbReference>
<evidence type="ECO:0000256" key="1">
    <source>
        <dbReference type="ARBA" id="ARBA00006046"/>
    </source>
</evidence>
<dbReference type="PANTHER" id="PTHR43734:SF3">
    <property type="entry name" value="B-CAROTENE KETOLASE"/>
    <property type="match status" value="1"/>
</dbReference>
<evidence type="ECO:0000313" key="2">
    <source>
        <dbReference type="EMBL" id="MEA9358076.1"/>
    </source>
</evidence>
<dbReference type="EMBL" id="JAYGJQ010000002">
    <property type="protein sequence ID" value="MEA9358076.1"/>
    <property type="molecule type" value="Genomic_DNA"/>
</dbReference>
<reference evidence="2 3" key="1">
    <citation type="submission" date="2023-11" db="EMBL/GenBank/DDBJ databases">
        <title>A Novel Polar Bacteriovorax (B. antarcticus) Isolated from the Biocrust in Antarctica.</title>
        <authorList>
            <person name="Mun W."/>
            <person name="Choi S.Y."/>
            <person name="Mitchell R.J."/>
        </authorList>
    </citation>
    <scope>NUCLEOTIDE SEQUENCE [LARGE SCALE GENOMIC DNA]</scope>
    <source>
        <strain evidence="2 3">PP10</strain>
    </source>
</reference>
<gene>
    <name evidence="2" type="ORF">SHI21_17720</name>
</gene>
<organism evidence="2 3">
    <name type="scientific">Bacteriovorax antarcticus</name>
    <dbReference type="NCBI Taxonomy" id="3088717"/>
    <lineage>
        <taxon>Bacteria</taxon>
        <taxon>Pseudomonadati</taxon>
        <taxon>Bdellovibrionota</taxon>
        <taxon>Bacteriovoracia</taxon>
        <taxon>Bacteriovoracales</taxon>
        <taxon>Bacteriovoracaceae</taxon>
        <taxon>Bacteriovorax</taxon>
    </lineage>
</organism>
<dbReference type="RefSeq" id="WP_323578328.1">
    <property type="nucleotide sequence ID" value="NZ_JAYGJQ010000002.1"/>
</dbReference>
<protein>
    <submittedName>
        <fullName evidence="2">NAD(P)-binding protein</fullName>
    </submittedName>
</protein>
<proteinExistence type="inferred from homology"/>
<accession>A0ABU5VYD2</accession>
<dbReference type="Gene3D" id="3.50.50.60">
    <property type="entry name" value="FAD/NAD(P)-binding domain"/>
    <property type="match status" value="2"/>
</dbReference>